<proteinExistence type="inferred from homology"/>
<keyword evidence="15" id="KW-1185">Reference proteome</keyword>
<name>A0ABV4AWI5_9GAMM</name>
<dbReference type="InterPro" id="IPR010104">
    <property type="entry name" value="TonB_rcpt_bac"/>
</dbReference>
<dbReference type="InterPro" id="IPR000531">
    <property type="entry name" value="Beta-barrel_TonB"/>
</dbReference>
<evidence type="ECO:0000256" key="2">
    <source>
        <dbReference type="ARBA" id="ARBA00022448"/>
    </source>
</evidence>
<dbReference type="Gene3D" id="2.40.170.20">
    <property type="entry name" value="TonB-dependent receptor, beta-barrel domain"/>
    <property type="match status" value="1"/>
</dbReference>
<reference evidence="14 15" key="1">
    <citation type="submission" date="2024-07" db="EMBL/GenBank/DDBJ databases">
        <title>Molecular mechanisms and environmental adaptations of flagellar loss and biofilm growth of Rhodanobacter under environmental stress.</title>
        <authorList>
            <person name="Chen M."/>
        </authorList>
    </citation>
    <scope>NUCLEOTIDE SEQUENCE [LARGE SCALE GENOMIC DNA]</scope>
    <source>
        <strain evidence="14 15">RS22</strain>
    </source>
</reference>
<evidence type="ECO:0000259" key="13">
    <source>
        <dbReference type="Pfam" id="PF07715"/>
    </source>
</evidence>
<gene>
    <name evidence="14" type="ORF">AB7878_15615</name>
</gene>
<dbReference type="PANTHER" id="PTHR40980">
    <property type="entry name" value="PLUG DOMAIN-CONTAINING PROTEIN"/>
    <property type="match status" value="1"/>
</dbReference>
<dbReference type="NCBIfam" id="TIGR01782">
    <property type="entry name" value="TonB-Xanth-Caul"/>
    <property type="match status" value="1"/>
</dbReference>
<feature type="signal peptide" evidence="11">
    <location>
        <begin position="1"/>
        <end position="23"/>
    </location>
</feature>
<feature type="domain" description="TonB-dependent receptor plug" evidence="13">
    <location>
        <begin position="92"/>
        <end position="202"/>
    </location>
</feature>
<evidence type="ECO:0000256" key="1">
    <source>
        <dbReference type="ARBA" id="ARBA00004571"/>
    </source>
</evidence>
<keyword evidence="2 8" id="KW-0813">Transport</keyword>
<dbReference type="EMBL" id="JBGBPY010000001">
    <property type="protein sequence ID" value="MEY2183849.1"/>
    <property type="molecule type" value="Genomic_DNA"/>
</dbReference>
<evidence type="ECO:0000313" key="14">
    <source>
        <dbReference type="EMBL" id="MEY2183849.1"/>
    </source>
</evidence>
<evidence type="ECO:0000313" key="15">
    <source>
        <dbReference type="Proteomes" id="UP001562159"/>
    </source>
</evidence>
<evidence type="ECO:0000259" key="12">
    <source>
        <dbReference type="Pfam" id="PF00593"/>
    </source>
</evidence>
<keyword evidence="4 8" id="KW-0812">Transmembrane</keyword>
<accession>A0ABV4AWI5</accession>
<dbReference type="InterPro" id="IPR036942">
    <property type="entry name" value="Beta-barrel_TonB_sf"/>
</dbReference>
<feature type="region of interest" description="Disordered" evidence="10">
    <location>
        <begin position="40"/>
        <end position="60"/>
    </location>
</feature>
<dbReference type="InterPro" id="IPR039426">
    <property type="entry name" value="TonB-dep_rcpt-like"/>
</dbReference>
<dbReference type="Pfam" id="PF00593">
    <property type="entry name" value="TonB_dep_Rec_b-barrel"/>
    <property type="match status" value="1"/>
</dbReference>
<dbReference type="InterPro" id="IPR037066">
    <property type="entry name" value="Plug_dom_sf"/>
</dbReference>
<evidence type="ECO:0000256" key="4">
    <source>
        <dbReference type="ARBA" id="ARBA00022692"/>
    </source>
</evidence>
<feature type="compositionally biased region" description="Basic and acidic residues" evidence="10">
    <location>
        <begin position="40"/>
        <end position="49"/>
    </location>
</feature>
<dbReference type="PANTHER" id="PTHR40980:SF4">
    <property type="entry name" value="TONB-DEPENDENT RECEPTOR-LIKE BETA-BARREL DOMAIN-CONTAINING PROTEIN"/>
    <property type="match status" value="1"/>
</dbReference>
<keyword evidence="5 9" id="KW-0798">TonB box</keyword>
<evidence type="ECO:0000256" key="7">
    <source>
        <dbReference type="ARBA" id="ARBA00023237"/>
    </source>
</evidence>
<evidence type="ECO:0000256" key="5">
    <source>
        <dbReference type="ARBA" id="ARBA00023077"/>
    </source>
</evidence>
<feature type="compositionally biased region" description="Low complexity" evidence="10">
    <location>
        <begin position="50"/>
        <end position="60"/>
    </location>
</feature>
<evidence type="ECO:0000256" key="9">
    <source>
        <dbReference type="RuleBase" id="RU003357"/>
    </source>
</evidence>
<dbReference type="Pfam" id="PF07715">
    <property type="entry name" value="Plug"/>
    <property type="match status" value="1"/>
</dbReference>
<evidence type="ECO:0000256" key="6">
    <source>
        <dbReference type="ARBA" id="ARBA00023136"/>
    </source>
</evidence>
<comment type="similarity">
    <text evidence="8 9">Belongs to the TonB-dependent receptor family.</text>
</comment>
<sequence length="897" mass="97497">MHSAKLRKAILNATALVSLGAFGVPTHVFAFALAAHDGKPSAARDDAKPDAANGKSAAADAPAAEVDGAVKNLQGVHVVAPRTSAQVARDTQKDAPNLIDIRTEAQIQALPDSNTAEAVRRIPGIMMETDEGEGRYVNIRGFDSDLNSTTYAGVRLMPTNNASPFGGYRAVALDSIPTGFIGAVRVTKSNLPNQDAEALGGTIEVLPRTAPAEQGWFFQGNAGLGYEPLRSKPLSDFSLTGGGRFGPFSIVLTASGHVDSRGIDDVEPAYFNDAAHPYQAVNVIEQRDYELHRRRHGYALELGYQPDDNDQWYFRAFDAGYTERYKRQFMDVTADGNTTALANGTLLDTLTVPGAITRSLRDEEETSRERFYMLGGENTLPALAGTTLDYHVAYVEGTYKKPYDYNSSFTYNPPSTPASAPTITYSPAGPGHVPLYTVSGVPGYLDPANYTLSSFVNGKARNFDREMSYAVNSKTPVDWGSLTDQDLQFGLSMQQRHKRTTAQPYSYDNLPPLPLAAVSGGSYETYYDGHYQNGVDIIPGALQGIFGPGAIAPGDVTSSQQQYLDSHEDIYAAYGQYSGSYGKLGILGGVRFEETRNHSDAFSAGVDAAGNPFAYPISSRHSYHNVFPSLQFRYELAPELILRAAYSSTIARPGFNQANPALAVDVGSGLVTTGNPNLKPATANSFDFSIEKYLPDAGILSAGIFDKEISDYIVPIQTTQTLPSANLYPGGALPFRIFTFKNVGSSYARGLELNWRQKFRNLPGWLGGLGAGLNYTWVNSRIEIRPGEYSMLPSASKNTWNATLFYERAGLKLALAAYSASADLFGIGNDRSSDIYNAQRTSMDFSASYELPEDWTIYVQAKNLLDTPHAFYQGSPSRPIQREFYGRTYLAGVRFSF</sequence>
<keyword evidence="14" id="KW-0675">Receptor</keyword>
<feature type="chain" id="PRO_5046515053" evidence="11">
    <location>
        <begin position="24"/>
        <end position="897"/>
    </location>
</feature>
<dbReference type="PROSITE" id="PS52016">
    <property type="entry name" value="TONB_DEPENDENT_REC_3"/>
    <property type="match status" value="1"/>
</dbReference>
<keyword evidence="6 8" id="KW-0472">Membrane</keyword>
<evidence type="ECO:0000256" key="8">
    <source>
        <dbReference type="PROSITE-ProRule" id="PRU01360"/>
    </source>
</evidence>
<dbReference type="Gene3D" id="2.170.130.10">
    <property type="entry name" value="TonB-dependent receptor, plug domain"/>
    <property type="match status" value="1"/>
</dbReference>
<keyword evidence="3 8" id="KW-1134">Transmembrane beta strand</keyword>
<feature type="domain" description="TonB-dependent receptor-like beta-barrel" evidence="12">
    <location>
        <begin position="474"/>
        <end position="864"/>
    </location>
</feature>
<comment type="subcellular location">
    <subcellularLocation>
        <location evidence="1 8">Cell outer membrane</location>
        <topology evidence="1 8">Multi-pass membrane protein</topology>
    </subcellularLocation>
</comment>
<organism evidence="14 15">
    <name type="scientific">Rhodanobacter humi</name>
    <dbReference type="NCBI Taxonomy" id="1888173"/>
    <lineage>
        <taxon>Bacteria</taxon>
        <taxon>Pseudomonadati</taxon>
        <taxon>Pseudomonadota</taxon>
        <taxon>Gammaproteobacteria</taxon>
        <taxon>Lysobacterales</taxon>
        <taxon>Rhodanobacteraceae</taxon>
        <taxon>Rhodanobacter</taxon>
    </lineage>
</organism>
<comment type="caution">
    <text evidence="14">The sequence shown here is derived from an EMBL/GenBank/DDBJ whole genome shotgun (WGS) entry which is preliminary data.</text>
</comment>
<evidence type="ECO:0000256" key="3">
    <source>
        <dbReference type="ARBA" id="ARBA00022452"/>
    </source>
</evidence>
<dbReference type="SUPFAM" id="SSF56935">
    <property type="entry name" value="Porins"/>
    <property type="match status" value="1"/>
</dbReference>
<dbReference type="InterPro" id="IPR012910">
    <property type="entry name" value="Plug_dom"/>
</dbReference>
<dbReference type="Proteomes" id="UP001562159">
    <property type="component" value="Unassembled WGS sequence"/>
</dbReference>
<evidence type="ECO:0000256" key="10">
    <source>
        <dbReference type="SAM" id="MobiDB-lite"/>
    </source>
</evidence>
<evidence type="ECO:0000256" key="11">
    <source>
        <dbReference type="SAM" id="SignalP"/>
    </source>
</evidence>
<keyword evidence="7 8" id="KW-0998">Cell outer membrane</keyword>
<protein>
    <submittedName>
        <fullName evidence="14">TonB-dependent receptor</fullName>
    </submittedName>
</protein>
<keyword evidence="11" id="KW-0732">Signal</keyword>